<proteinExistence type="predicted"/>
<accession>A0A3B6RHM3</accession>
<dbReference type="Gramene" id="TraesCLE_scaffold_033764_01G000100.1">
    <property type="protein sequence ID" value="TraesCLE_scaffold_033764_01G000100.1"/>
    <property type="gene ID" value="TraesCLE_scaffold_033764_01G000100"/>
</dbReference>
<name>A0A3B6RHM3_WHEAT</name>
<dbReference type="Gramene" id="TraesWEE_scaffold_012977_01G000200.1">
    <property type="protein sequence ID" value="TraesWEE_scaffold_012977_01G000200.1"/>
    <property type="gene ID" value="TraesWEE_scaffold_012977_01G000200"/>
</dbReference>
<feature type="compositionally biased region" description="Low complexity" evidence="1">
    <location>
        <begin position="161"/>
        <end position="171"/>
    </location>
</feature>
<feature type="compositionally biased region" description="Acidic residues" evidence="1">
    <location>
        <begin position="254"/>
        <end position="265"/>
    </location>
</feature>
<feature type="region of interest" description="Disordered" evidence="1">
    <location>
        <begin position="105"/>
        <end position="197"/>
    </location>
</feature>
<dbReference type="AlphaFoldDB" id="A0A3B6RHM3"/>
<feature type="domain" description="CCHC-type" evidence="2">
    <location>
        <begin position="324"/>
        <end position="340"/>
    </location>
</feature>
<organism evidence="3">
    <name type="scientific">Triticum aestivum</name>
    <name type="common">Wheat</name>
    <dbReference type="NCBI Taxonomy" id="4565"/>
    <lineage>
        <taxon>Eukaryota</taxon>
        <taxon>Viridiplantae</taxon>
        <taxon>Streptophyta</taxon>
        <taxon>Embryophyta</taxon>
        <taxon>Tracheophyta</taxon>
        <taxon>Spermatophyta</taxon>
        <taxon>Magnoliopsida</taxon>
        <taxon>Liliopsida</taxon>
        <taxon>Poales</taxon>
        <taxon>Poaceae</taxon>
        <taxon>BOP clade</taxon>
        <taxon>Pooideae</taxon>
        <taxon>Triticodae</taxon>
        <taxon>Triticeae</taxon>
        <taxon>Triticinae</taxon>
        <taxon>Triticum</taxon>
    </lineage>
</organism>
<evidence type="ECO:0000313" key="3">
    <source>
        <dbReference type="EnsemblPlants" id="TraesCS7A02G329500.1.cds1"/>
    </source>
</evidence>
<dbReference type="Gramene" id="TraesSTA7A03G03940090.1">
    <property type="protein sequence ID" value="TraesSTA7A03G03940090.1.CDS1"/>
    <property type="gene ID" value="TraesSTA7A03G03940090"/>
</dbReference>
<dbReference type="Proteomes" id="UP000019116">
    <property type="component" value="Chromosome 7A"/>
</dbReference>
<evidence type="ECO:0000259" key="2">
    <source>
        <dbReference type="SMART" id="SM00343"/>
    </source>
</evidence>
<dbReference type="Gramene" id="TraesCS7A03G0811300.1">
    <property type="protein sequence ID" value="TraesCS7A03G0811300.1.CDS1"/>
    <property type="gene ID" value="TraesCS7A03G0811300"/>
</dbReference>
<feature type="domain" description="CCHC-type" evidence="2">
    <location>
        <begin position="343"/>
        <end position="359"/>
    </location>
</feature>
<reference evidence="3" key="2">
    <citation type="submission" date="2018-10" db="UniProtKB">
        <authorList>
            <consortium name="EnsemblPlants"/>
        </authorList>
    </citation>
    <scope>IDENTIFICATION</scope>
</reference>
<dbReference type="GO" id="GO:0003676">
    <property type="term" value="F:nucleic acid binding"/>
    <property type="evidence" value="ECO:0007669"/>
    <property type="project" value="InterPro"/>
</dbReference>
<reference evidence="3" key="1">
    <citation type="submission" date="2018-08" db="EMBL/GenBank/DDBJ databases">
        <authorList>
            <person name="Rossello M."/>
        </authorList>
    </citation>
    <scope>NUCLEOTIDE SEQUENCE [LARGE SCALE GENOMIC DNA]</scope>
    <source>
        <strain evidence="3">cv. Chinese Spring</strain>
    </source>
</reference>
<protein>
    <recommendedName>
        <fullName evidence="2">CCHC-type domain-containing protein</fullName>
    </recommendedName>
</protein>
<sequence>MYNPLNPIYIKSLGCMYYLSNELLRRVSVRPRRCQIRSSRPPPAAAEDRSGAPALLRASCEEMGVSRSRSRVGARRRRPLLPRQSFGVAASSGYCCSASTSVRSACDGQAPTPPPPCVSSPTADSRRTSGGPRSPAASTMGAVPASPAAGVAPARLPPPSARGLAAASLASRKADPTVQGRQVSCEVPSMPESPARSKLVLATPTPTASPVVTAGDGGHVTGPSSDLRAGKLLAASGAPDALAAGMVQSLWSSLDDDDEDDEDGVELAPQTPLPTKCSSGVSAEHEAATCVGWQEVRPRHGSHRLASRAPASSPWPIPAWLHGRCCRCLVTGHRAAKCTDPFRCSHCLGNGHRVHECRNAWRPLSLLDNPTASSLSRLDTINHLHPPSCQAHSNATLSSKAIQCDSWASVVSSSAGSTASAEVALKSVFTAQAELLRSELQGMASLQMVKAIQPLSDVVDSMHGWLLRAGSLLERAEVALGRLSPATAEAPLPPMSPPLPKLVVDFEGDNDVDLYGCFSPRASGFSPRVGSSSTPQVLLDFEGVASVEVVSPVLQIMPELQMLSGELVSPLSMEQLKLDSPQASEVDLVSSPPPMEPCQVSNILPLDVMESGVLDAVVVPSSMSIGQVMPVSGMTTEPLVLAPTPNSNALFAKEHCDLLASVEVARPGLGRSIACHLTGTPIRDKQKKVGNRKSGAKGKTSLAA</sequence>
<dbReference type="GO" id="GO:0008270">
    <property type="term" value="F:zinc ion binding"/>
    <property type="evidence" value="ECO:0007669"/>
    <property type="project" value="InterPro"/>
</dbReference>
<dbReference type="Gramene" id="TraesCS7A02G329500.1">
    <property type="protein sequence ID" value="TraesCS7A02G329500.1.cds1"/>
    <property type="gene ID" value="TraesCS7A02G329500"/>
</dbReference>
<feature type="compositionally biased region" description="Basic residues" evidence="1">
    <location>
        <begin position="685"/>
        <end position="696"/>
    </location>
</feature>
<dbReference type="SMART" id="SM00343">
    <property type="entry name" value="ZnF_C2HC"/>
    <property type="match status" value="2"/>
</dbReference>
<dbReference type="EnsemblPlants" id="TraesCS7A02G329500.1">
    <property type="protein sequence ID" value="TraesCS7A02G329500.1.cds1"/>
    <property type="gene ID" value="TraesCS7A02G329500"/>
</dbReference>
<dbReference type="InterPro" id="IPR001878">
    <property type="entry name" value="Znf_CCHC"/>
</dbReference>
<evidence type="ECO:0000313" key="4">
    <source>
        <dbReference type="Proteomes" id="UP000019116"/>
    </source>
</evidence>
<feature type="region of interest" description="Disordered" evidence="1">
    <location>
        <begin position="684"/>
        <end position="704"/>
    </location>
</feature>
<evidence type="ECO:0000256" key="1">
    <source>
        <dbReference type="SAM" id="MobiDB-lite"/>
    </source>
</evidence>
<feature type="compositionally biased region" description="Low complexity" evidence="1">
    <location>
        <begin position="141"/>
        <end position="154"/>
    </location>
</feature>
<feature type="region of interest" description="Disordered" evidence="1">
    <location>
        <begin position="253"/>
        <end position="279"/>
    </location>
</feature>
<keyword evidence="4" id="KW-1185">Reference proteome</keyword>